<dbReference type="SUPFAM" id="SSF55821">
    <property type="entry name" value="YrdC/RibB"/>
    <property type="match status" value="1"/>
</dbReference>
<gene>
    <name evidence="16" type="ORF">Thert_01114</name>
</gene>
<keyword evidence="9 13" id="KW-0547">Nucleotide-binding</keyword>
<comment type="catalytic activity">
    <reaction evidence="12 13">
        <text>L-threonine + hydrogencarbonate + ATP = L-threonylcarbamoyladenylate + diphosphate + H2O</text>
        <dbReference type="Rhea" id="RHEA:36407"/>
        <dbReference type="ChEBI" id="CHEBI:15377"/>
        <dbReference type="ChEBI" id="CHEBI:17544"/>
        <dbReference type="ChEBI" id="CHEBI:30616"/>
        <dbReference type="ChEBI" id="CHEBI:33019"/>
        <dbReference type="ChEBI" id="CHEBI:57926"/>
        <dbReference type="ChEBI" id="CHEBI:73682"/>
        <dbReference type="EC" id="2.7.7.87"/>
    </reaction>
</comment>
<feature type="binding site" evidence="14">
    <location>
        <position position="36"/>
    </location>
    <ligand>
        <name>L-threonine</name>
        <dbReference type="ChEBI" id="CHEBI:57926"/>
    </ligand>
</feature>
<feature type="binding site" evidence="14">
    <location>
        <position position="122"/>
    </location>
    <ligand>
        <name>L-threonine</name>
        <dbReference type="ChEBI" id="CHEBI:57926"/>
    </ligand>
</feature>
<dbReference type="PIRSF" id="PIRSF004930">
    <property type="entry name" value="Tln_factor_SUA5"/>
    <property type="match status" value="1"/>
</dbReference>
<dbReference type="PANTHER" id="PTHR17490">
    <property type="entry name" value="SUA5"/>
    <property type="match status" value="1"/>
</dbReference>
<feature type="binding site" evidence="14">
    <location>
        <position position="68"/>
    </location>
    <ligand>
        <name>L-threonine</name>
        <dbReference type="ChEBI" id="CHEBI:57926"/>
    </ligand>
</feature>
<evidence type="ECO:0000256" key="3">
    <source>
        <dbReference type="ARBA" id="ARBA00012584"/>
    </source>
</evidence>
<dbReference type="InterPro" id="IPR050156">
    <property type="entry name" value="TC-AMP_synthase_SUA5"/>
</dbReference>
<comment type="similarity">
    <text evidence="2 13">Belongs to the SUA5 family.</text>
</comment>
<organism evidence="16 17">
    <name type="scientific">Thermoanaerobacterium thermosaccharolyticum</name>
    <name type="common">Clostridium thermosaccharolyticum</name>
    <dbReference type="NCBI Taxonomy" id="1517"/>
    <lineage>
        <taxon>Bacteria</taxon>
        <taxon>Bacillati</taxon>
        <taxon>Bacillota</taxon>
        <taxon>Clostridia</taxon>
        <taxon>Thermoanaerobacterales</taxon>
        <taxon>Thermoanaerobacteraceae</taxon>
        <taxon>Thermoanaerobacterium</taxon>
    </lineage>
</organism>
<evidence type="ECO:0000256" key="13">
    <source>
        <dbReference type="PIRNR" id="PIRNR004930"/>
    </source>
</evidence>
<evidence type="ECO:0000256" key="10">
    <source>
        <dbReference type="ARBA" id="ARBA00022840"/>
    </source>
</evidence>
<evidence type="ECO:0000256" key="6">
    <source>
        <dbReference type="ARBA" id="ARBA00022679"/>
    </source>
</evidence>
<sequence length="349" mass="38030">MTKIVKLDRENPDIGLIDEAANILISGGLVAFPTETVYGIGANSLNPDAVAKIFIAKGRPQDNPLILHIAEFQDLFKYAKNVPDNALKMMELFWPGPLTMIFEKSDIVPPINTAGMDTVAIRMPSNTIAHTLIKRAGIPVSAPSANLSGKPSPTDASHVINDLYGSVDMIIDGGSCDVGVESTVVDMTGEIPIILRPGGITKEMIMNAIGSVEVDPIVYKKPAKDLRPKAPGMKYKHYSPDAEVFIVKGNLGDVIKKIQELTEFQLNNGKKVGIMATEQTCEKYRNGVVLVVGDRERPETIAKNLFNCLREFDKKGVDIVYAEGFDYNEIGLAIMNRLEKAAGYKEIIA</sequence>
<keyword evidence="6 13" id="KW-0808">Transferase</keyword>
<feature type="binding site" evidence="14">
    <location>
        <position position="144"/>
    </location>
    <ligand>
        <name>ATP</name>
        <dbReference type="ChEBI" id="CHEBI:30616"/>
    </ligand>
</feature>
<dbReference type="GO" id="GO:0061710">
    <property type="term" value="F:L-threonylcarbamoyladenylate synthase"/>
    <property type="evidence" value="ECO:0007669"/>
    <property type="project" value="UniProtKB-EC"/>
</dbReference>
<reference evidence="16 17" key="1">
    <citation type="submission" date="2016-08" db="EMBL/GenBank/DDBJ databases">
        <title>A novel genetic cassette of butanologenic Thermoanaerobacterium thermosaccharolyticum that directly convert cellulose to butanol.</title>
        <authorList>
            <person name="Li T."/>
            <person name="He J."/>
        </authorList>
    </citation>
    <scope>NUCLEOTIDE SEQUENCE [LARGE SCALE GENOMIC DNA]</scope>
    <source>
        <strain evidence="16 17">TG57</strain>
    </source>
</reference>
<dbReference type="PROSITE" id="PS51163">
    <property type="entry name" value="YRDC"/>
    <property type="match status" value="1"/>
</dbReference>
<dbReference type="InterPro" id="IPR017945">
    <property type="entry name" value="DHBP_synth_RibB-like_a/b_dom"/>
</dbReference>
<protein>
    <recommendedName>
        <fullName evidence="4 13">Threonylcarbamoyl-AMP synthase</fullName>
        <shortName evidence="13">TC-AMP synthase</shortName>
        <ecNumber evidence="3 13">2.7.7.87</ecNumber>
    </recommendedName>
    <alternativeName>
        <fullName evidence="11 13">L-threonylcarbamoyladenylate synthase</fullName>
    </alternativeName>
</protein>
<keyword evidence="10 13" id="KW-0067">ATP-binding</keyword>
<feature type="binding site" evidence="14">
    <location>
        <position position="118"/>
    </location>
    <ligand>
        <name>ATP</name>
        <dbReference type="ChEBI" id="CHEBI:30616"/>
    </ligand>
</feature>
<feature type="binding site" evidence="14">
    <location>
        <position position="238"/>
    </location>
    <ligand>
        <name>ATP</name>
        <dbReference type="ChEBI" id="CHEBI:30616"/>
    </ligand>
</feature>
<feature type="binding site" evidence="14">
    <location>
        <position position="63"/>
    </location>
    <ligand>
        <name>ATP</name>
        <dbReference type="ChEBI" id="CHEBI:30616"/>
    </ligand>
</feature>
<evidence type="ECO:0000313" key="17">
    <source>
        <dbReference type="Proteomes" id="UP000214975"/>
    </source>
</evidence>
<dbReference type="GO" id="GO:0005737">
    <property type="term" value="C:cytoplasm"/>
    <property type="evidence" value="ECO:0007669"/>
    <property type="project" value="UniProtKB-SubCell"/>
</dbReference>
<evidence type="ECO:0000256" key="4">
    <source>
        <dbReference type="ARBA" id="ARBA00015492"/>
    </source>
</evidence>
<evidence type="ECO:0000256" key="14">
    <source>
        <dbReference type="PIRSR" id="PIRSR004930-1"/>
    </source>
</evidence>
<feature type="binding site" evidence="14">
    <location>
        <position position="59"/>
    </location>
    <ligand>
        <name>ATP</name>
        <dbReference type="ChEBI" id="CHEBI:30616"/>
    </ligand>
</feature>
<dbReference type="Gene3D" id="3.90.870.10">
    <property type="entry name" value="DHBP synthase"/>
    <property type="match status" value="1"/>
</dbReference>
<dbReference type="Pfam" id="PF03481">
    <property type="entry name" value="Sua5_C"/>
    <property type="match status" value="1"/>
</dbReference>
<name>A0A223HXL0_THETR</name>
<dbReference type="GO" id="GO:0008033">
    <property type="term" value="P:tRNA processing"/>
    <property type="evidence" value="ECO:0007669"/>
    <property type="project" value="UniProtKB-KW"/>
</dbReference>
<comment type="subcellular location">
    <subcellularLocation>
        <location evidence="1 13">Cytoplasm</location>
    </subcellularLocation>
</comment>
<dbReference type="AlphaFoldDB" id="A0A223HXL0"/>
<evidence type="ECO:0000256" key="1">
    <source>
        <dbReference type="ARBA" id="ARBA00004496"/>
    </source>
</evidence>
<evidence type="ECO:0000256" key="12">
    <source>
        <dbReference type="ARBA" id="ARBA00048366"/>
    </source>
</evidence>
<dbReference type="FunFam" id="3.40.50.11030:FF:000001">
    <property type="entry name" value="Threonylcarbamoyl-AMP synthase"/>
    <property type="match status" value="1"/>
</dbReference>
<dbReference type="Pfam" id="PF01300">
    <property type="entry name" value="Sua5_yciO_yrdC"/>
    <property type="match status" value="1"/>
</dbReference>
<keyword evidence="5 13" id="KW-0963">Cytoplasm</keyword>
<evidence type="ECO:0000259" key="15">
    <source>
        <dbReference type="PROSITE" id="PS51163"/>
    </source>
</evidence>
<comment type="function">
    <text evidence="13">Required for the formation of a threonylcarbamoyl group on adenosine at position 37 (t(6)A37) in tRNAs that read codons beginning with adenine.</text>
</comment>
<dbReference type="GO" id="GO:0006450">
    <property type="term" value="P:regulation of translational fidelity"/>
    <property type="evidence" value="ECO:0007669"/>
    <property type="project" value="TreeGrafter"/>
</dbReference>
<evidence type="ECO:0000313" key="16">
    <source>
        <dbReference type="EMBL" id="AST57219.1"/>
    </source>
</evidence>
<dbReference type="NCBIfam" id="TIGR00057">
    <property type="entry name" value="L-threonylcarbamoyladenylate synthase"/>
    <property type="match status" value="1"/>
</dbReference>
<dbReference type="InterPro" id="IPR006070">
    <property type="entry name" value="Sua5-like_dom"/>
</dbReference>
<keyword evidence="8 13" id="KW-0548">Nucleotidyltransferase</keyword>
<accession>A0A223HXL0</accession>
<feature type="binding site" evidence="14">
    <location>
        <position position="152"/>
    </location>
    <ligand>
        <name>ATP</name>
        <dbReference type="ChEBI" id="CHEBI:30616"/>
    </ligand>
</feature>
<evidence type="ECO:0000256" key="5">
    <source>
        <dbReference type="ARBA" id="ARBA00022490"/>
    </source>
</evidence>
<dbReference type="GO" id="GO:0005524">
    <property type="term" value="F:ATP binding"/>
    <property type="evidence" value="ECO:0007669"/>
    <property type="project" value="UniProtKB-UniRule"/>
</dbReference>
<feature type="binding site" evidence="14">
    <location>
        <position position="196"/>
    </location>
    <ligand>
        <name>ATP</name>
        <dbReference type="ChEBI" id="CHEBI:30616"/>
    </ligand>
</feature>
<dbReference type="InterPro" id="IPR005145">
    <property type="entry name" value="Sua5_C"/>
</dbReference>
<proteinExistence type="inferred from homology"/>
<evidence type="ECO:0000256" key="11">
    <source>
        <dbReference type="ARBA" id="ARBA00029774"/>
    </source>
</evidence>
<dbReference type="GO" id="GO:0003725">
    <property type="term" value="F:double-stranded RNA binding"/>
    <property type="evidence" value="ECO:0007669"/>
    <property type="project" value="UniProtKB-UniRule"/>
</dbReference>
<feature type="binding site" evidence="14">
    <location>
        <position position="182"/>
    </location>
    <ligand>
        <name>L-threonine</name>
        <dbReference type="ChEBI" id="CHEBI:57926"/>
    </ligand>
</feature>
<dbReference type="InterPro" id="IPR038385">
    <property type="entry name" value="Sua5/YwlC_C"/>
</dbReference>
<dbReference type="EC" id="2.7.7.87" evidence="3 13"/>
<dbReference type="PANTHER" id="PTHR17490:SF16">
    <property type="entry name" value="THREONYLCARBAMOYL-AMP SYNTHASE"/>
    <property type="match status" value="1"/>
</dbReference>
<dbReference type="FunFam" id="3.90.870.10:FF:000009">
    <property type="entry name" value="Threonylcarbamoyl-AMP synthase, putative"/>
    <property type="match status" value="1"/>
</dbReference>
<evidence type="ECO:0000256" key="7">
    <source>
        <dbReference type="ARBA" id="ARBA00022694"/>
    </source>
</evidence>
<dbReference type="RefSeq" id="WP_094397122.1">
    <property type="nucleotide sequence ID" value="NZ_CP016893.1"/>
</dbReference>
<dbReference type="Proteomes" id="UP000214975">
    <property type="component" value="Chromosome"/>
</dbReference>
<dbReference type="Gene3D" id="3.40.50.11030">
    <property type="entry name" value="Threonylcarbamoyl-AMP synthase, C-terminal domain"/>
    <property type="match status" value="1"/>
</dbReference>
<feature type="binding site" evidence="14">
    <location>
        <position position="142"/>
    </location>
    <ligand>
        <name>L-threonine</name>
        <dbReference type="ChEBI" id="CHEBI:57926"/>
    </ligand>
</feature>
<evidence type="ECO:0000256" key="8">
    <source>
        <dbReference type="ARBA" id="ARBA00022695"/>
    </source>
</evidence>
<dbReference type="InterPro" id="IPR010923">
    <property type="entry name" value="T(6)A37_SUA5"/>
</dbReference>
<dbReference type="GO" id="GO:0000049">
    <property type="term" value="F:tRNA binding"/>
    <property type="evidence" value="ECO:0007669"/>
    <property type="project" value="TreeGrafter"/>
</dbReference>
<evidence type="ECO:0000256" key="2">
    <source>
        <dbReference type="ARBA" id="ARBA00007663"/>
    </source>
</evidence>
<dbReference type="EMBL" id="CP016893">
    <property type="protein sequence ID" value="AST57219.1"/>
    <property type="molecule type" value="Genomic_DNA"/>
</dbReference>
<keyword evidence="7 13" id="KW-0819">tRNA processing</keyword>
<feature type="domain" description="YrdC-like" evidence="15">
    <location>
        <begin position="14"/>
        <end position="200"/>
    </location>
</feature>
<evidence type="ECO:0000256" key="9">
    <source>
        <dbReference type="ARBA" id="ARBA00022741"/>
    </source>
</evidence>